<keyword evidence="6" id="KW-0223">Dioxygenase</keyword>
<dbReference type="KEGG" id="melm:C7H73_06870"/>
<dbReference type="InterPro" id="IPR003829">
    <property type="entry name" value="Pirin_N_dom"/>
</dbReference>
<feature type="binding site" evidence="2">
    <location>
        <position position="62"/>
    </location>
    <ligand>
        <name>Fe cation</name>
        <dbReference type="ChEBI" id="CHEBI:24875"/>
    </ligand>
</feature>
<feature type="binding site" evidence="2">
    <location>
        <position position="64"/>
    </location>
    <ligand>
        <name>Fe cation</name>
        <dbReference type="ChEBI" id="CHEBI:24875"/>
    </ligand>
</feature>
<dbReference type="InterPro" id="IPR012093">
    <property type="entry name" value="Pirin"/>
</dbReference>
<dbReference type="CDD" id="cd02247">
    <property type="entry name" value="cupin_pirin_C"/>
    <property type="match status" value="1"/>
</dbReference>
<evidence type="ECO:0000256" key="3">
    <source>
        <dbReference type="RuleBase" id="RU003457"/>
    </source>
</evidence>
<dbReference type="PANTHER" id="PTHR43594">
    <property type="entry name" value="QUERCETIN 2,3-DIOXYGENASE"/>
    <property type="match status" value="1"/>
</dbReference>
<dbReference type="PIRSF" id="PIRSF006232">
    <property type="entry name" value="Pirin"/>
    <property type="match status" value="1"/>
</dbReference>
<dbReference type="OrthoDB" id="321327at2"/>
<sequence>MLRSVQSIHSAPPHHWVGDGFPVRSLFSYGDHGRALSPFLLLDHAGPHHFAPAAQPRGVGVHPHRGFETVTLVYEGEVAHRDSTGAGGTIGPGDVQWMTAASGILHEEFHSEAFTARGGPLEMVQLWVNLPARDKQAAPGYQTLLDKDIPAVQLPGGAGRLRVIAGDYGGHAGPARTFTPMQVWDVRLAAGKAALLPATAGHTLALVVLHGSVQVDGHTASAGQLVQLGREGDELPVQALEGGDATLLWLSGEPIDEPVVGYGPFVMNTRAEIEQAIDDLHSGRFGRIAPQGGRPGAH</sequence>
<keyword evidence="6" id="KW-0560">Oxidoreductase</keyword>
<dbReference type="SUPFAM" id="SSF51182">
    <property type="entry name" value="RmlC-like cupins"/>
    <property type="match status" value="1"/>
</dbReference>
<dbReference type="Pfam" id="PF05726">
    <property type="entry name" value="Pirin_C"/>
    <property type="match status" value="1"/>
</dbReference>
<evidence type="ECO:0000256" key="2">
    <source>
        <dbReference type="PIRSR" id="PIRSR006232-1"/>
    </source>
</evidence>
<dbReference type="AlphaFoldDB" id="A0A2P1NK52"/>
<dbReference type="InterPro" id="IPR008778">
    <property type="entry name" value="Pirin_C_dom"/>
</dbReference>
<feature type="domain" description="Pirin N-terminal" evidence="4">
    <location>
        <begin position="23"/>
        <end position="128"/>
    </location>
</feature>
<evidence type="ECO:0000259" key="5">
    <source>
        <dbReference type="Pfam" id="PF05726"/>
    </source>
</evidence>
<accession>A0A2P1NK52</accession>
<name>A0A2P1NK52_9BURK</name>
<evidence type="ECO:0000313" key="7">
    <source>
        <dbReference type="Proteomes" id="UP000241829"/>
    </source>
</evidence>
<evidence type="ECO:0000259" key="4">
    <source>
        <dbReference type="Pfam" id="PF02678"/>
    </source>
</evidence>
<dbReference type="GO" id="GO:0046872">
    <property type="term" value="F:metal ion binding"/>
    <property type="evidence" value="ECO:0007669"/>
    <property type="project" value="UniProtKB-KW"/>
</dbReference>
<protein>
    <submittedName>
        <fullName evidence="6">Quercetin 2,3-dioxygenase</fullName>
    </submittedName>
</protein>
<proteinExistence type="inferred from homology"/>
<dbReference type="EMBL" id="CP027792">
    <property type="protein sequence ID" value="AVP57413.1"/>
    <property type="molecule type" value="Genomic_DNA"/>
</dbReference>
<gene>
    <name evidence="6" type="ORF">C7H73_06870</name>
</gene>
<feature type="binding site" evidence="2">
    <location>
        <position position="108"/>
    </location>
    <ligand>
        <name>Fe cation</name>
        <dbReference type="ChEBI" id="CHEBI:24875"/>
    </ligand>
</feature>
<dbReference type="GO" id="GO:0051213">
    <property type="term" value="F:dioxygenase activity"/>
    <property type="evidence" value="ECO:0007669"/>
    <property type="project" value="UniProtKB-KW"/>
</dbReference>
<keyword evidence="2" id="KW-0479">Metal-binding</keyword>
<dbReference type="PANTHER" id="PTHR43594:SF1">
    <property type="entry name" value="QUERCETIN 2,3-DIOXYGENASE PA2418-RELATED"/>
    <property type="match status" value="1"/>
</dbReference>
<dbReference type="InterPro" id="IPR014710">
    <property type="entry name" value="RmlC-like_jellyroll"/>
</dbReference>
<dbReference type="CDD" id="cd02909">
    <property type="entry name" value="cupin_pirin_N"/>
    <property type="match status" value="1"/>
</dbReference>
<reference evidence="7" key="1">
    <citation type="submission" date="2018-03" db="EMBL/GenBank/DDBJ databases">
        <title>Genome sequencing of Melaminivora sp. strain SC2-7.</title>
        <authorList>
            <person name="Kim S.-J."/>
            <person name="Heo J."/>
            <person name="Ahn J.-H."/>
            <person name="Kwon S.-W."/>
        </authorList>
    </citation>
    <scope>NUCLEOTIDE SEQUENCE [LARGE SCALE GENOMIC DNA]</scope>
    <source>
        <strain evidence="7">SC2-7</strain>
    </source>
</reference>
<dbReference type="Pfam" id="PF02678">
    <property type="entry name" value="Pirin"/>
    <property type="match status" value="1"/>
</dbReference>
<keyword evidence="2" id="KW-0408">Iron</keyword>
<comment type="cofactor">
    <cofactor evidence="2">
        <name>Fe cation</name>
        <dbReference type="ChEBI" id="CHEBI:24875"/>
    </cofactor>
    <text evidence="2">Binds 1 Fe cation per subunit.</text>
</comment>
<comment type="similarity">
    <text evidence="1 3">Belongs to the pirin family.</text>
</comment>
<dbReference type="InterPro" id="IPR011051">
    <property type="entry name" value="RmlC_Cupin_sf"/>
</dbReference>
<organism evidence="6 7">
    <name type="scientific">Pulveribacter suum</name>
    <dbReference type="NCBI Taxonomy" id="2116657"/>
    <lineage>
        <taxon>Bacteria</taxon>
        <taxon>Pseudomonadati</taxon>
        <taxon>Pseudomonadota</taxon>
        <taxon>Betaproteobacteria</taxon>
        <taxon>Burkholderiales</taxon>
        <taxon>Comamonadaceae</taxon>
        <taxon>Pulveribacter</taxon>
    </lineage>
</organism>
<feature type="domain" description="Pirin C-terminal" evidence="5">
    <location>
        <begin position="183"/>
        <end position="286"/>
    </location>
</feature>
<dbReference type="RefSeq" id="WP_106845969.1">
    <property type="nucleotide sequence ID" value="NZ_CP027792.1"/>
</dbReference>
<dbReference type="Proteomes" id="UP000241829">
    <property type="component" value="Chromosome"/>
</dbReference>
<dbReference type="InterPro" id="IPR053186">
    <property type="entry name" value="QDO-related"/>
</dbReference>
<keyword evidence="7" id="KW-1185">Reference proteome</keyword>
<feature type="binding site" evidence="2">
    <location>
        <position position="106"/>
    </location>
    <ligand>
        <name>Fe cation</name>
        <dbReference type="ChEBI" id="CHEBI:24875"/>
    </ligand>
</feature>
<evidence type="ECO:0000256" key="1">
    <source>
        <dbReference type="ARBA" id="ARBA00008416"/>
    </source>
</evidence>
<dbReference type="Gene3D" id="2.60.120.10">
    <property type="entry name" value="Jelly Rolls"/>
    <property type="match status" value="2"/>
</dbReference>
<evidence type="ECO:0000313" key="6">
    <source>
        <dbReference type="EMBL" id="AVP57413.1"/>
    </source>
</evidence>